<evidence type="ECO:0000256" key="1">
    <source>
        <dbReference type="SAM" id="MobiDB-lite"/>
    </source>
</evidence>
<feature type="region of interest" description="Disordered" evidence="1">
    <location>
        <begin position="43"/>
        <end position="93"/>
    </location>
</feature>
<dbReference type="WBParaSite" id="ALUE_0001462901-mRNA-1">
    <property type="protein sequence ID" value="ALUE_0001462901-mRNA-1"/>
    <property type="gene ID" value="ALUE_0001462901"/>
</dbReference>
<dbReference type="Proteomes" id="UP000036681">
    <property type="component" value="Unplaced"/>
</dbReference>
<proteinExistence type="predicted"/>
<reference evidence="3" key="1">
    <citation type="submission" date="2017-02" db="UniProtKB">
        <authorList>
            <consortium name="WormBaseParasite"/>
        </authorList>
    </citation>
    <scope>IDENTIFICATION</scope>
</reference>
<organism evidence="2 3">
    <name type="scientific">Ascaris lumbricoides</name>
    <name type="common">Giant roundworm</name>
    <dbReference type="NCBI Taxonomy" id="6252"/>
    <lineage>
        <taxon>Eukaryota</taxon>
        <taxon>Metazoa</taxon>
        <taxon>Ecdysozoa</taxon>
        <taxon>Nematoda</taxon>
        <taxon>Chromadorea</taxon>
        <taxon>Rhabditida</taxon>
        <taxon>Spirurina</taxon>
        <taxon>Ascaridomorpha</taxon>
        <taxon>Ascaridoidea</taxon>
        <taxon>Ascarididae</taxon>
        <taxon>Ascaris</taxon>
    </lineage>
</organism>
<feature type="compositionally biased region" description="Basic and acidic residues" evidence="1">
    <location>
        <begin position="62"/>
        <end position="74"/>
    </location>
</feature>
<feature type="compositionally biased region" description="Polar residues" evidence="1">
    <location>
        <begin position="77"/>
        <end position="86"/>
    </location>
</feature>
<dbReference type="AlphaFoldDB" id="A0A0M3IAL0"/>
<evidence type="ECO:0000313" key="2">
    <source>
        <dbReference type="Proteomes" id="UP000036681"/>
    </source>
</evidence>
<name>A0A0M3IAL0_ASCLU</name>
<sequence>MKYSFPIFFNDAERQQHESIDGTIVFKNIQVIRKKRELGRISDMDPSLRSWGNRHFPSNENEQQRDGPYERVGDLRSGQQLQQNCDDNGIHQLRKTSPEKVSLGGLINGGLSSTVCFSRNAMIHC</sequence>
<evidence type="ECO:0000313" key="3">
    <source>
        <dbReference type="WBParaSite" id="ALUE_0001462901-mRNA-1"/>
    </source>
</evidence>
<accession>A0A0M3IAL0</accession>
<keyword evidence="2" id="KW-1185">Reference proteome</keyword>
<protein>
    <submittedName>
        <fullName evidence="3">Uncharacterized protein</fullName>
    </submittedName>
</protein>